<dbReference type="EMBL" id="AMPZ03000001">
    <property type="protein sequence ID" value="KAH9594714.1"/>
    <property type="molecule type" value="Genomic_DNA"/>
</dbReference>
<dbReference type="Proteomes" id="UP000471633">
    <property type="component" value="Unassembled WGS sequence"/>
</dbReference>
<reference evidence="1" key="1">
    <citation type="journal article" date="2012" name="Nat. Genet.">
        <title>Whole-genome sequence of Schistosoma haematobium.</title>
        <authorList>
            <person name="Young N.D."/>
            <person name="Jex A.R."/>
            <person name="Li B."/>
            <person name="Liu S."/>
            <person name="Yang L."/>
            <person name="Xiong Z."/>
            <person name="Li Y."/>
            <person name="Cantacessi C."/>
            <person name="Hall R.S."/>
            <person name="Xu X."/>
            <person name="Chen F."/>
            <person name="Wu X."/>
            <person name="Zerlotini A."/>
            <person name="Oliveira G."/>
            <person name="Hofmann A."/>
            <person name="Zhang G."/>
            <person name="Fang X."/>
            <person name="Kang Y."/>
            <person name="Campbell B.E."/>
            <person name="Loukas A."/>
            <person name="Ranganathan S."/>
            <person name="Rollinson D."/>
            <person name="Rinaldi G."/>
            <person name="Brindley P.J."/>
            <person name="Yang H."/>
            <person name="Wang J."/>
            <person name="Wang J."/>
            <person name="Gasser R.B."/>
        </authorList>
    </citation>
    <scope>NUCLEOTIDE SEQUENCE</scope>
</reference>
<accession>A0A922LVT7</accession>
<reference evidence="1" key="4">
    <citation type="journal article" date="2022" name="PLoS Pathog.">
        <title>Chromosome-level genome of Schistosoma haematobium underpins genome-wide explorations of molecular variation.</title>
        <authorList>
            <person name="Stroehlein A.J."/>
            <person name="Korhonen P.K."/>
            <person name="Lee V.V."/>
            <person name="Ralph S.A."/>
            <person name="Mentink-Kane M."/>
            <person name="You H."/>
            <person name="McManus D.P."/>
            <person name="Tchuente L.T."/>
            <person name="Stothard J.R."/>
            <person name="Kaur P."/>
            <person name="Dudchenko O."/>
            <person name="Aiden E.L."/>
            <person name="Yang B."/>
            <person name="Yang H."/>
            <person name="Emery A.M."/>
            <person name="Webster B.L."/>
            <person name="Brindley P.J."/>
            <person name="Rollinson D."/>
            <person name="Chang B.C.H."/>
            <person name="Gasser R.B."/>
            <person name="Young N.D."/>
        </authorList>
    </citation>
    <scope>NUCLEOTIDE SEQUENCE</scope>
</reference>
<dbReference type="AlphaFoldDB" id="A0A922LVT7"/>
<comment type="caution">
    <text evidence="1">The sequence shown here is derived from an EMBL/GenBank/DDBJ whole genome shotgun (WGS) entry which is preliminary data.</text>
</comment>
<proteinExistence type="predicted"/>
<keyword evidence="2" id="KW-1185">Reference proteome</keyword>
<name>A0A922LVT7_SCHHA</name>
<evidence type="ECO:0000313" key="2">
    <source>
        <dbReference type="Proteomes" id="UP000471633"/>
    </source>
</evidence>
<reference evidence="1" key="3">
    <citation type="submission" date="2021-06" db="EMBL/GenBank/DDBJ databases">
        <title>Chromosome-level genome assembly for S. haematobium.</title>
        <authorList>
            <person name="Stroehlein A.J."/>
        </authorList>
    </citation>
    <scope>NUCLEOTIDE SEQUENCE</scope>
</reference>
<dbReference type="RefSeq" id="XP_051073766.1">
    <property type="nucleotide sequence ID" value="XM_051216224.1"/>
</dbReference>
<gene>
    <name evidence="1" type="primary">ATP5L</name>
    <name evidence="1" type="ORF">MS3_00007884</name>
</gene>
<evidence type="ECO:0000313" key="1">
    <source>
        <dbReference type="EMBL" id="KAH9594714.1"/>
    </source>
</evidence>
<sequence>MADRLTRVINLASKVSAFVIQETSPRLIKFREYARVELRPPTQADLKPAVEQATKLICAFKSGAWKNVSVKGLLHFVAVVRKNTFKSLVRNDLEIYYIQMEPTTGEFFVAYQYKRLSYVLRVSLVW</sequence>
<organism evidence="1 2">
    <name type="scientific">Schistosoma haematobium</name>
    <name type="common">Blood fluke</name>
    <dbReference type="NCBI Taxonomy" id="6185"/>
    <lineage>
        <taxon>Eukaryota</taxon>
        <taxon>Metazoa</taxon>
        <taxon>Spiralia</taxon>
        <taxon>Lophotrochozoa</taxon>
        <taxon>Platyhelminthes</taxon>
        <taxon>Trematoda</taxon>
        <taxon>Digenea</taxon>
        <taxon>Strigeidida</taxon>
        <taxon>Schistosomatoidea</taxon>
        <taxon>Schistosomatidae</taxon>
        <taxon>Schistosoma</taxon>
    </lineage>
</organism>
<dbReference type="GeneID" id="24591687"/>
<reference evidence="1" key="2">
    <citation type="journal article" date="2019" name="Gigascience">
        <title>High-quality Schistosoma haematobium genome achieved by single-molecule and long-range sequencing.</title>
        <authorList>
            <person name="Stroehlein A.J."/>
            <person name="Korhonen P.K."/>
            <person name="Chong T.M."/>
            <person name="Lim Y.L."/>
            <person name="Chan K.G."/>
            <person name="Webster B."/>
            <person name="Rollinson D."/>
            <person name="Brindley P.J."/>
            <person name="Gasser R.B."/>
            <person name="Young N.D."/>
        </authorList>
    </citation>
    <scope>NUCLEOTIDE SEQUENCE</scope>
</reference>
<dbReference type="KEGG" id="shx:MS3_00007884"/>
<dbReference type="CTD" id="326977"/>
<protein>
    <submittedName>
        <fullName evidence="1">ATP synthase subunit g, mitochondrial</fullName>
    </submittedName>
</protein>